<comment type="caution">
    <text evidence="2">The sequence shown here is derived from an EMBL/GenBank/DDBJ whole genome shotgun (WGS) entry which is preliminary data.</text>
</comment>
<evidence type="ECO:0000313" key="2">
    <source>
        <dbReference type="EMBL" id="MEA9355144.1"/>
    </source>
</evidence>
<organism evidence="2 3">
    <name type="scientific">Bacteriovorax antarcticus</name>
    <dbReference type="NCBI Taxonomy" id="3088717"/>
    <lineage>
        <taxon>Bacteria</taxon>
        <taxon>Pseudomonadati</taxon>
        <taxon>Bdellovibrionota</taxon>
        <taxon>Bacteriovoracia</taxon>
        <taxon>Bacteriovoracales</taxon>
        <taxon>Bacteriovoracaceae</taxon>
        <taxon>Bacteriovorax</taxon>
    </lineage>
</organism>
<keyword evidence="1" id="KW-0732">Signal</keyword>
<dbReference type="Proteomes" id="UP001302274">
    <property type="component" value="Unassembled WGS sequence"/>
</dbReference>
<gene>
    <name evidence="2" type="ORF">SHI21_02980</name>
</gene>
<proteinExistence type="predicted"/>
<dbReference type="EMBL" id="JAYGJQ010000001">
    <property type="protein sequence ID" value="MEA9355144.1"/>
    <property type="molecule type" value="Genomic_DNA"/>
</dbReference>
<feature type="signal peptide" evidence="1">
    <location>
        <begin position="1"/>
        <end position="18"/>
    </location>
</feature>
<dbReference type="RefSeq" id="WP_323574632.1">
    <property type="nucleotide sequence ID" value="NZ_JAYGJQ010000001.1"/>
</dbReference>
<feature type="chain" id="PRO_5047337893" evidence="1">
    <location>
        <begin position="19"/>
        <end position="164"/>
    </location>
</feature>
<evidence type="ECO:0000256" key="1">
    <source>
        <dbReference type="SAM" id="SignalP"/>
    </source>
</evidence>
<reference evidence="2 3" key="1">
    <citation type="submission" date="2023-11" db="EMBL/GenBank/DDBJ databases">
        <title>A Novel Polar Bacteriovorax (B. antarcticus) Isolated from the Biocrust in Antarctica.</title>
        <authorList>
            <person name="Mun W."/>
            <person name="Choi S.Y."/>
            <person name="Mitchell R.J."/>
        </authorList>
    </citation>
    <scope>NUCLEOTIDE SEQUENCE [LARGE SCALE GENOMIC DNA]</scope>
    <source>
        <strain evidence="2 3">PP10</strain>
    </source>
</reference>
<evidence type="ECO:0000313" key="3">
    <source>
        <dbReference type="Proteomes" id="UP001302274"/>
    </source>
</evidence>
<protein>
    <submittedName>
        <fullName evidence="2">Uncharacterized protein</fullName>
    </submittedName>
</protein>
<accession>A0ABU5VQ31</accession>
<name>A0ABU5VQ31_9BACT</name>
<sequence>MKSIIATLLLISSINAFALTNSQVNDLYESGNYNEKSFSEAKLPAAQKATILKKMEAVSEELANIWGDTVLEGPYNLLGDPTLDVESIRVIYKGSELVGFYGTVRADAAFTDSCEYNDEVSEEEADREFNECLQDYKGYIYENFLVNKNGSYIEEFSEPADFQD</sequence>
<keyword evidence="3" id="KW-1185">Reference proteome</keyword>